<evidence type="ECO:0000256" key="4">
    <source>
        <dbReference type="ARBA" id="ARBA00022825"/>
    </source>
</evidence>
<dbReference type="InterPro" id="IPR029045">
    <property type="entry name" value="ClpP/crotonase-like_dom_sf"/>
</dbReference>
<dbReference type="InterPro" id="IPR036365">
    <property type="entry name" value="PGBD-like_sf"/>
</dbReference>
<keyword evidence="6" id="KW-1133">Transmembrane helix</keyword>
<dbReference type="Pfam" id="PF13180">
    <property type="entry name" value="PDZ_2"/>
    <property type="match status" value="1"/>
</dbReference>
<accession>V9W1N7</accession>
<feature type="transmembrane region" description="Helical" evidence="6">
    <location>
        <begin position="12"/>
        <end position="31"/>
    </location>
</feature>
<dbReference type="Proteomes" id="UP000029431">
    <property type="component" value="Chromosome"/>
</dbReference>
<proteinExistence type="inferred from homology"/>
<keyword evidence="4 5" id="KW-0720">Serine protease</keyword>
<dbReference type="Gene3D" id="3.90.226.10">
    <property type="entry name" value="2-enoyl-CoA Hydratase, Chain A, domain 1"/>
    <property type="match status" value="1"/>
</dbReference>
<dbReference type="InterPro" id="IPR005151">
    <property type="entry name" value="Tail-specific_protease"/>
</dbReference>
<dbReference type="PATRIC" id="fig|697284.3.peg.130"/>
<keyword evidence="6" id="KW-0472">Membrane</keyword>
<dbReference type="GO" id="GO:0007165">
    <property type="term" value="P:signal transduction"/>
    <property type="evidence" value="ECO:0007669"/>
    <property type="project" value="TreeGrafter"/>
</dbReference>
<dbReference type="PANTHER" id="PTHR32060">
    <property type="entry name" value="TAIL-SPECIFIC PROTEASE"/>
    <property type="match status" value="1"/>
</dbReference>
<protein>
    <submittedName>
        <fullName evidence="8">Carboxy-terminal processing protease CtpB</fullName>
        <ecNumber evidence="8">3.4.21.102</ecNumber>
    </submittedName>
</protein>
<reference evidence="8 9" key="1">
    <citation type="journal article" date="2014" name="PLoS ONE">
        <title>How to Kill the Honey Bee Larva: Genomic Potential and Virulence Mechanisms of Paenibacillus larvae.</title>
        <authorList>
            <person name="Djukic M."/>
            <person name="Brzuszkiewicz E."/>
            <person name="Funfhaus A."/>
            <person name="Voss J."/>
            <person name="Gollnow K."/>
            <person name="Poppinga L."/>
            <person name="Liesegang H."/>
            <person name="Garcia-Gonzalez E."/>
            <person name="Genersch E."/>
            <person name="Daniel R."/>
        </authorList>
    </citation>
    <scope>NUCLEOTIDE SEQUENCE [LARGE SCALE GENOMIC DNA]</scope>
    <source>
        <strain evidence="8 9">DSM 25430</strain>
    </source>
</reference>
<organism evidence="8 9">
    <name type="scientific">Paenibacillus larvae subsp. larvae DSM 25430</name>
    <dbReference type="NCBI Taxonomy" id="697284"/>
    <lineage>
        <taxon>Bacteria</taxon>
        <taxon>Bacillati</taxon>
        <taxon>Bacillota</taxon>
        <taxon>Bacilli</taxon>
        <taxon>Bacillales</taxon>
        <taxon>Paenibacillaceae</taxon>
        <taxon>Paenibacillus</taxon>
    </lineage>
</organism>
<feature type="domain" description="PDZ" evidence="7">
    <location>
        <begin position="110"/>
        <end position="174"/>
    </location>
</feature>
<dbReference type="EMBL" id="CP003355">
    <property type="protein sequence ID" value="AHD04013.1"/>
    <property type="molecule type" value="Genomic_DNA"/>
</dbReference>
<dbReference type="SUPFAM" id="SSF52096">
    <property type="entry name" value="ClpP/crotonase"/>
    <property type="match status" value="1"/>
</dbReference>
<dbReference type="Pfam" id="PF03572">
    <property type="entry name" value="Peptidase_S41"/>
    <property type="match status" value="1"/>
</dbReference>
<dbReference type="KEGG" id="plv:ERIC2_c01330"/>
<dbReference type="InterPro" id="IPR004447">
    <property type="entry name" value="Peptidase_S41A"/>
</dbReference>
<gene>
    <name evidence="8" type="primary">ctpB</name>
    <name evidence="8" type="ORF">ERIC2_c01330</name>
</gene>
<evidence type="ECO:0000256" key="5">
    <source>
        <dbReference type="RuleBase" id="RU004404"/>
    </source>
</evidence>
<dbReference type="InterPro" id="IPR055210">
    <property type="entry name" value="CtpA/B_N"/>
</dbReference>
<dbReference type="Gene3D" id="1.10.101.10">
    <property type="entry name" value="PGBD-like superfamily/PGBD"/>
    <property type="match status" value="1"/>
</dbReference>
<dbReference type="Pfam" id="PF01471">
    <property type="entry name" value="PG_binding_1"/>
    <property type="match status" value="1"/>
</dbReference>
<dbReference type="GO" id="GO:0030288">
    <property type="term" value="C:outer membrane-bounded periplasmic space"/>
    <property type="evidence" value="ECO:0007669"/>
    <property type="project" value="TreeGrafter"/>
</dbReference>
<keyword evidence="3 5" id="KW-0378">Hydrolase</keyword>
<evidence type="ECO:0000313" key="9">
    <source>
        <dbReference type="Proteomes" id="UP000029431"/>
    </source>
</evidence>
<evidence type="ECO:0000313" key="8">
    <source>
        <dbReference type="EMBL" id="AHD04013.1"/>
    </source>
</evidence>
<dbReference type="PANTHER" id="PTHR32060:SF29">
    <property type="entry name" value="CARBOXY-TERMINAL PROCESSING PROTEASE CTPB"/>
    <property type="match status" value="1"/>
</dbReference>
<dbReference type="Gene3D" id="2.30.42.10">
    <property type="match status" value="1"/>
</dbReference>
<dbReference type="SUPFAM" id="SSF50156">
    <property type="entry name" value="PDZ domain-like"/>
    <property type="match status" value="1"/>
</dbReference>
<dbReference type="SMART" id="SM00245">
    <property type="entry name" value="TSPc"/>
    <property type="match status" value="1"/>
</dbReference>
<sequence length="481" mass="51705">MDETVRFRGRTVLAMVLLAVLASSLLTLTVVRTNAFGLEGKVTGAAPAKASGFTSKDVDKLASTYQVIEEKFLSPVDHDKVINGAIHGMVQALEDPYTSYMDEKEAKQFSESISSSFEGIGAEVTSENGKIKVVSPIKNSPAEKTGIQANDIIVSVNGEKLDGLTVNQAVLKIRGEKGTEAKLEILRGGSGEPVSLTVIRDKIDVETVTSKMLDNKIGKIEITQFSTNTAKHFKEQLAQLESQGMKGLTIDVRNNPGGLLDSVVDIVQPFVPKGKAIVQIENKEGKKVPQLSEGDKTKNYPVTVLINKGSASASEILAGTFKEAVGSQVVGETSFGKGTVQTSKELSDGSNIKITQFKWLTPDGNWIHQKGIEPTKKVDPPAFYKAAPLSKKSVLKRDENGEDIKNAQLMLTAAGFKPDRTDGYFSAATEESVKAFQKAKGLTVSGQIDENTASKLERATIEAIKDPANDTQLQAALDTFK</sequence>
<dbReference type="AlphaFoldDB" id="V9W1N7"/>
<evidence type="ECO:0000256" key="3">
    <source>
        <dbReference type="ARBA" id="ARBA00022801"/>
    </source>
</evidence>
<keyword evidence="2 5" id="KW-0645">Protease</keyword>
<dbReference type="eggNOG" id="COG0793">
    <property type="taxonomic scope" value="Bacteria"/>
</dbReference>
<evidence type="ECO:0000256" key="2">
    <source>
        <dbReference type="ARBA" id="ARBA00022670"/>
    </source>
</evidence>
<dbReference type="SUPFAM" id="SSF47090">
    <property type="entry name" value="PGBD-like"/>
    <property type="match status" value="1"/>
</dbReference>
<dbReference type="InterPro" id="IPR002477">
    <property type="entry name" value="Peptidoglycan-bd-like"/>
</dbReference>
<dbReference type="EC" id="3.4.21.102" evidence="8"/>
<dbReference type="Pfam" id="PF22694">
    <property type="entry name" value="CtpB_N-like"/>
    <property type="match status" value="1"/>
</dbReference>
<dbReference type="CDD" id="cd06782">
    <property type="entry name" value="cpPDZ_CPP-like"/>
    <property type="match status" value="1"/>
</dbReference>
<keyword evidence="9" id="KW-1185">Reference proteome</keyword>
<dbReference type="NCBIfam" id="TIGR00225">
    <property type="entry name" value="prc"/>
    <property type="match status" value="1"/>
</dbReference>
<dbReference type="InterPro" id="IPR001478">
    <property type="entry name" value="PDZ"/>
</dbReference>
<keyword evidence="6" id="KW-0812">Transmembrane</keyword>
<dbReference type="SMART" id="SM00228">
    <property type="entry name" value="PDZ"/>
    <property type="match status" value="1"/>
</dbReference>
<dbReference type="HOGENOM" id="CLU_017295_3_0_9"/>
<name>V9W1N7_9BACL</name>
<dbReference type="GO" id="GO:0006508">
    <property type="term" value="P:proteolysis"/>
    <property type="evidence" value="ECO:0007669"/>
    <property type="project" value="UniProtKB-KW"/>
</dbReference>
<dbReference type="PROSITE" id="PS50106">
    <property type="entry name" value="PDZ"/>
    <property type="match status" value="1"/>
</dbReference>
<dbReference type="Gene3D" id="3.30.750.44">
    <property type="match status" value="1"/>
</dbReference>
<evidence type="ECO:0000259" key="7">
    <source>
        <dbReference type="PROSITE" id="PS50106"/>
    </source>
</evidence>
<dbReference type="CDD" id="cd07560">
    <property type="entry name" value="Peptidase_S41_CPP"/>
    <property type="match status" value="1"/>
</dbReference>
<dbReference type="FunFam" id="2.30.42.10:FF:000063">
    <property type="entry name" value="Peptidase, S41 family"/>
    <property type="match status" value="1"/>
</dbReference>
<dbReference type="InterPro" id="IPR036034">
    <property type="entry name" value="PDZ_sf"/>
</dbReference>
<dbReference type="InterPro" id="IPR036366">
    <property type="entry name" value="PGBDSf"/>
</dbReference>
<comment type="similarity">
    <text evidence="1 5">Belongs to the peptidase S41A family.</text>
</comment>
<dbReference type="MEROPS" id="S41.007"/>
<dbReference type="GO" id="GO:0004252">
    <property type="term" value="F:serine-type endopeptidase activity"/>
    <property type="evidence" value="ECO:0007669"/>
    <property type="project" value="UniProtKB-EC"/>
</dbReference>
<evidence type="ECO:0000256" key="6">
    <source>
        <dbReference type="SAM" id="Phobius"/>
    </source>
</evidence>
<evidence type="ECO:0000256" key="1">
    <source>
        <dbReference type="ARBA" id="ARBA00009179"/>
    </source>
</evidence>